<dbReference type="Gene3D" id="3.90.320.10">
    <property type="match status" value="1"/>
</dbReference>
<evidence type="ECO:0000259" key="1">
    <source>
        <dbReference type="Pfam" id="PF12705"/>
    </source>
</evidence>
<protein>
    <submittedName>
        <fullName evidence="2">Double-strand break repair protein AddB</fullName>
    </submittedName>
</protein>
<proteinExistence type="predicted"/>
<keyword evidence="3" id="KW-1185">Reference proteome</keyword>
<accession>A0A6N9T4U1</accession>
<dbReference type="InterPro" id="IPR011604">
    <property type="entry name" value="PDDEXK-like_dom_sf"/>
</dbReference>
<dbReference type="RefSeq" id="WP_163461872.1">
    <property type="nucleotide sequence ID" value="NZ_JAAAMG010000003.1"/>
</dbReference>
<name>A0A6N9T4U1_9HYPH</name>
<organism evidence="2 3">
    <name type="scientific">Jiella pacifica</name>
    <dbReference type="NCBI Taxonomy" id="2696469"/>
    <lineage>
        <taxon>Bacteria</taxon>
        <taxon>Pseudomonadati</taxon>
        <taxon>Pseudomonadota</taxon>
        <taxon>Alphaproteobacteria</taxon>
        <taxon>Hyphomicrobiales</taxon>
        <taxon>Aurantimonadaceae</taxon>
        <taxon>Jiella</taxon>
    </lineage>
</organism>
<sequence length="1056" mass="113357">MAPNILSIPPGRPFLKTLAAGLLSGRIVESFRYDGDPLALAGVTVYVPSRRAARSLSSAFTQVLGERFGVRSAILPKIRPIGEGDEAAIFATRESSAGTMLPAMPELERRLALARLARQWRRLAESAATAALSGEPAEALSERPASAAEALALAGDLGTLLDEIETEGTSFAKLAGLAPDALAAWWQTTLSFLEIVTEHWPEHLKQRGVTSEAAAKNVWLRSEAARLLSGEAKGPVILAGSTATAPATLDLMHAVANLAEGALVLPGLDRHIGEVGFAAIDRDVSIAAPGHPQYGLKRILTRFALPPEAVRHLDEDLSPALARREAFLASALRPAETTALWAEEAPAFGRDALGREVLDDVALIEAGEPRIEALAIAAAMREALEQPEAKVALITPDRRLARRVLAELERFGITANDSAGRPLGTTAPGKLLSAALKVALEPGDPVALLGLLKHPLCRLGCKAIDARNAARAIELIAIRGTVDVADGARLGEIVNRRIEAIETLPAGEVGRLLTRPARNVKAAEYEAARRFAEDFAAALRPLAALRGTEPREIADYAVPLTEALEALARDEKGAPSELYAGENGAALAEFLAKLVAAPQTGFAFPAEELPDAVETLISGVTVKPRGGLSARAFVLGTLEARLESVDVAILGSLNEGVWPAGATSGAFLSRLMRREIALDPPERRVGLAAHDFWMAMGARHVVLTRSRRMDGAPTIASRLLQRVTTLAGADATGKMSERGEAYVAAAEALETADDRPRIARPQPRPPVETRPRRYSVTEVETLIRDPYAVHARRIMKLDALPPLMRAPHARERGELIHAIVADFVLKAIDPEEPEAAEELRLIAEEHFARAALPGDVAAVWWPRIIGTTARFLEWEKERNAAVRERLAERSGRSEFPAIGVTLSGRSDRIDRLADGSIVILDFKTGTKPSVKQARTLLSPQLALEGGMAMRGDFEGTSPGETIADLVYVRLRERELKSEGLETPGTKTTLPCDPTELSDKAMRRFEGLAALFLKEETAFASRTRPILAGDFTGDYDHLARVKEWSVSGGEDDEGEAE</sequence>
<dbReference type="InterPro" id="IPR038726">
    <property type="entry name" value="PDDEXK_AddAB-type"/>
</dbReference>
<dbReference type="InterPro" id="IPR027417">
    <property type="entry name" value="P-loop_NTPase"/>
</dbReference>
<feature type="domain" description="PD-(D/E)XK endonuclease-like" evidence="1">
    <location>
        <begin position="774"/>
        <end position="1007"/>
    </location>
</feature>
<dbReference type="Pfam" id="PF12705">
    <property type="entry name" value="PDDEXK_1"/>
    <property type="match status" value="1"/>
</dbReference>
<dbReference type="Proteomes" id="UP000469011">
    <property type="component" value="Unassembled WGS sequence"/>
</dbReference>
<gene>
    <name evidence="2" type="primary">addB</name>
    <name evidence="2" type="ORF">GTK09_06005</name>
</gene>
<dbReference type="AlphaFoldDB" id="A0A6N9T4U1"/>
<evidence type="ECO:0000313" key="2">
    <source>
        <dbReference type="EMBL" id="NDW03978.1"/>
    </source>
</evidence>
<dbReference type="EMBL" id="JAAAMG010000003">
    <property type="protein sequence ID" value="NDW03978.1"/>
    <property type="molecule type" value="Genomic_DNA"/>
</dbReference>
<evidence type="ECO:0000313" key="3">
    <source>
        <dbReference type="Proteomes" id="UP000469011"/>
    </source>
</evidence>
<comment type="caution">
    <text evidence="2">The sequence shown here is derived from an EMBL/GenBank/DDBJ whole genome shotgun (WGS) entry which is preliminary data.</text>
</comment>
<dbReference type="InterPro" id="IPR014153">
    <property type="entry name" value="Ds_break_AddB"/>
</dbReference>
<reference evidence="2 3" key="1">
    <citation type="submission" date="2020-01" db="EMBL/GenBank/DDBJ databases">
        <title>Jiella pacifica sp. nov.</title>
        <authorList>
            <person name="Xue Z."/>
            <person name="Zhu S."/>
            <person name="Chen J."/>
            <person name="Yang J."/>
        </authorList>
    </citation>
    <scope>NUCLEOTIDE SEQUENCE [LARGE SCALE GENOMIC DNA]</scope>
    <source>
        <strain evidence="2 3">40Bstr34</strain>
    </source>
</reference>
<dbReference type="NCBIfam" id="TIGR02786">
    <property type="entry name" value="addB_alphas"/>
    <property type="match status" value="1"/>
</dbReference>
<dbReference type="SUPFAM" id="SSF52540">
    <property type="entry name" value="P-loop containing nucleoside triphosphate hydrolases"/>
    <property type="match status" value="1"/>
</dbReference>